<dbReference type="SUPFAM" id="SSF52540">
    <property type="entry name" value="P-loop containing nucleoside triphosphate hydrolases"/>
    <property type="match status" value="2"/>
</dbReference>
<dbReference type="Pfam" id="PF04851">
    <property type="entry name" value="ResIII"/>
    <property type="match status" value="1"/>
</dbReference>
<dbReference type="PROSITE" id="PS51194">
    <property type="entry name" value="HELICASE_CTER"/>
    <property type="match status" value="1"/>
</dbReference>
<dbReference type="InterPro" id="IPR050742">
    <property type="entry name" value="Helicase_Restrict-Modif_Enz"/>
</dbReference>
<proteinExistence type="predicted"/>
<dbReference type="SMART" id="SM00487">
    <property type="entry name" value="DEXDc"/>
    <property type="match status" value="1"/>
</dbReference>
<dbReference type="InterPro" id="IPR013670">
    <property type="entry name" value="EcoEI_R_C_dom"/>
</dbReference>
<dbReference type="Gene3D" id="3.90.1570.30">
    <property type="match status" value="1"/>
</dbReference>
<dbReference type="GO" id="GO:0016787">
    <property type="term" value="F:hydrolase activity"/>
    <property type="evidence" value="ECO:0007669"/>
    <property type="project" value="InterPro"/>
</dbReference>
<sequence>MSRNEAKTRKELIDPKLKESGWMNHDWQVDPEYKITAGRIHFDGKSASRAKPVYADYLLRFSSSLAIAVVEAKAEEKHYLEGEKQAKEYAQKLGLWFSYSTNGHEIEFYNLKAGTQTKIDRFHTPAELWELYLKESGLDKAPEKQKALTHEYYDESAIGQRRKPRYYQEKAVTKAIEAVVHGKKRVLITMATGTGKTFTSIQLVYKLWKAKQVKKILFIVDRNLLADQAFADFDGAMDKDACYRLKPDEKSWPLGRDLYFGIYQSLVGIDDDEEAGKKEKIDRFKEFPPDYFDLIVIDEAHRGARRPSNYDSTKTKDEQESSWFKLLNYFNSAIQVGLTATPKRDESNDTYAHFGEPVVVYSLKDGIQDGYLAPYIIKRVTSNIDALGYRPDSSNIVDVRGKQLEIKDYLTPDFERQLSIPQRTRAFAYHLLRHLFSTDPLGKTLIFCLNQEHALDMAKYCREAFEQYKKKYGLNDYKGDYAVRITGDDKDNDGKYADLEKFKNLDSYQPVIVTTSKLLTTGVDVKNIKNVVIFRNIGSMVEFKQIIGRGTRTYEPQDRAKEKLGFFILEYANYSTQLFNDPEWDDEAQDFVDEGTLVVDEPETEETEISETTVPITTKEAEEEGVDTASGLYIEPEPEIVDNIKYRMSEDFLSGRIVMAAESISLTGPDGKPMSADEFTLYQSNILKDQFNSITELNTVWKNQQTRKEFQESVTDLGINLDALTNIFFEKHKIRSVDTLDVLANLLFGENYLTKEERISKAKQLNPTAFNFRNEKQNEFVLDLMSLYLDMEYQPLNFSKEFWQIPQMKKYGEFQGIKEIFGDTEGIKQFVDGIQHALYDERIVA</sequence>
<dbReference type="GO" id="GO:0005829">
    <property type="term" value="C:cytosol"/>
    <property type="evidence" value="ECO:0007669"/>
    <property type="project" value="TreeGrafter"/>
</dbReference>
<dbReference type="InterPro" id="IPR006935">
    <property type="entry name" value="Helicase/UvrB_N"/>
</dbReference>
<dbReference type="GO" id="GO:0005524">
    <property type="term" value="F:ATP binding"/>
    <property type="evidence" value="ECO:0007669"/>
    <property type="project" value="InterPro"/>
</dbReference>
<dbReference type="CDD" id="cd18799">
    <property type="entry name" value="SF2_C_EcoAI-like"/>
    <property type="match status" value="1"/>
</dbReference>
<dbReference type="EMBL" id="CP025704">
    <property type="protein sequence ID" value="AUN97335.1"/>
    <property type="molecule type" value="Genomic_DNA"/>
</dbReference>
<dbReference type="PROSITE" id="PS51192">
    <property type="entry name" value="HELICASE_ATP_BIND_1"/>
    <property type="match status" value="1"/>
</dbReference>
<reference evidence="1 2" key="1">
    <citation type="submission" date="2018-01" db="EMBL/GenBank/DDBJ databases">
        <title>Complete genome sequence of Bacteriovorax stolpii DSM12778.</title>
        <authorList>
            <person name="Tang B."/>
            <person name="Chang J."/>
        </authorList>
    </citation>
    <scope>NUCLEOTIDE SEQUENCE [LARGE SCALE GENOMIC DNA]</scope>
    <source>
        <strain evidence="1 2">DSM 12778</strain>
    </source>
</reference>
<dbReference type="GO" id="GO:0006304">
    <property type="term" value="P:DNA modification"/>
    <property type="evidence" value="ECO:0007669"/>
    <property type="project" value="InterPro"/>
</dbReference>
<dbReference type="CDD" id="cd18032">
    <property type="entry name" value="DEXHc_RE_I_III_res"/>
    <property type="match status" value="1"/>
</dbReference>
<name>A0A2K9NQK1_BACTC</name>
<dbReference type="Pfam" id="PF00271">
    <property type="entry name" value="Helicase_C"/>
    <property type="match status" value="1"/>
</dbReference>
<dbReference type="RefSeq" id="WP_102242630.1">
    <property type="nucleotide sequence ID" value="NZ_CP025704.1"/>
</dbReference>
<accession>A0A2K9NQK1</accession>
<evidence type="ECO:0000313" key="2">
    <source>
        <dbReference type="Proteomes" id="UP000235584"/>
    </source>
</evidence>
<organism evidence="1 2">
    <name type="scientific">Bacteriovorax stolpii</name>
    <name type="common">Bdellovibrio stolpii</name>
    <dbReference type="NCBI Taxonomy" id="960"/>
    <lineage>
        <taxon>Bacteria</taxon>
        <taxon>Pseudomonadati</taxon>
        <taxon>Bdellovibrionota</taxon>
        <taxon>Bacteriovoracia</taxon>
        <taxon>Bacteriovoracales</taxon>
        <taxon>Bacteriovoracaceae</taxon>
        <taxon>Bacteriovorax</taxon>
    </lineage>
</organism>
<dbReference type="GO" id="GO:0003677">
    <property type="term" value="F:DNA binding"/>
    <property type="evidence" value="ECO:0007669"/>
    <property type="project" value="InterPro"/>
</dbReference>
<dbReference type="Pfam" id="PF08463">
    <property type="entry name" value="EcoEI_R_C"/>
    <property type="match status" value="1"/>
</dbReference>
<dbReference type="AlphaFoldDB" id="A0A2K9NQK1"/>
<dbReference type="InterPro" id="IPR014001">
    <property type="entry name" value="Helicase_ATP-bd"/>
</dbReference>
<dbReference type="Gene3D" id="3.40.50.300">
    <property type="entry name" value="P-loop containing nucleotide triphosphate hydrolases"/>
    <property type="match status" value="2"/>
</dbReference>
<dbReference type="InterPro" id="IPR001650">
    <property type="entry name" value="Helicase_C-like"/>
</dbReference>
<protein>
    <submittedName>
        <fullName evidence="1">Type I site-specific deoxyribonuclease</fullName>
    </submittedName>
</protein>
<gene>
    <name evidence="1" type="ORF">C0V70_04255</name>
</gene>
<dbReference type="PANTHER" id="PTHR47396:SF1">
    <property type="entry name" value="ATP-DEPENDENT HELICASE IRC3-RELATED"/>
    <property type="match status" value="1"/>
</dbReference>
<dbReference type="KEGG" id="bsto:C0V70_04255"/>
<dbReference type="PANTHER" id="PTHR47396">
    <property type="entry name" value="TYPE I RESTRICTION ENZYME ECOKI R PROTEIN"/>
    <property type="match status" value="1"/>
</dbReference>
<keyword evidence="2" id="KW-1185">Reference proteome</keyword>
<dbReference type="InterPro" id="IPR027417">
    <property type="entry name" value="P-loop_NTPase"/>
</dbReference>
<dbReference type="Proteomes" id="UP000235584">
    <property type="component" value="Chromosome"/>
</dbReference>
<dbReference type="REBASE" id="228828">
    <property type="entry name" value="Bst12778IP"/>
</dbReference>
<evidence type="ECO:0000313" key="1">
    <source>
        <dbReference type="EMBL" id="AUN97335.1"/>
    </source>
</evidence>
<dbReference type="NCBIfam" id="NF046051">
    <property type="entry name" value="restrict_EcoAI"/>
    <property type="match status" value="1"/>
</dbReference>